<name>A0ACB7WWT6_9ERIC</name>
<evidence type="ECO:0000313" key="1">
    <source>
        <dbReference type="EMBL" id="KAH7832928.1"/>
    </source>
</evidence>
<organism evidence="1 2">
    <name type="scientific">Vaccinium darrowii</name>
    <dbReference type="NCBI Taxonomy" id="229202"/>
    <lineage>
        <taxon>Eukaryota</taxon>
        <taxon>Viridiplantae</taxon>
        <taxon>Streptophyta</taxon>
        <taxon>Embryophyta</taxon>
        <taxon>Tracheophyta</taxon>
        <taxon>Spermatophyta</taxon>
        <taxon>Magnoliopsida</taxon>
        <taxon>eudicotyledons</taxon>
        <taxon>Gunneridae</taxon>
        <taxon>Pentapetalae</taxon>
        <taxon>asterids</taxon>
        <taxon>Ericales</taxon>
        <taxon>Ericaceae</taxon>
        <taxon>Vaccinioideae</taxon>
        <taxon>Vaccinieae</taxon>
        <taxon>Vaccinium</taxon>
    </lineage>
</organism>
<accession>A0ACB7WWT6</accession>
<protein>
    <submittedName>
        <fullName evidence="1">Uncharacterized protein</fullName>
    </submittedName>
</protein>
<evidence type="ECO:0000313" key="2">
    <source>
        <dbReference type="Proteomes" id="UP000828048"/>
    </source>
</evidence>
<proteinExistence type="predicted"/>
<reference evidence="1 2" key="1">
    <citation type="journal article" date="2021" name="Hortic Res">
        <title>High-quality reference genome and annotation aids understanding of berry development for evergreen blueberry (Vaccinium darrowii).</title>
        <authorList>
            <person name="Yu J."/>
            <person name="Hulse-Kemp A.M."/>
            <person name="Babiker E."/>
            <person name="Staton M."/>
        </authorList>
    </citation>
    <scope>NUCLEOTIDE SEQUENCE [LARGE SCALE GENOMIC DNA]</scope>
    <source>
        <strain evidence="2">cv. NJ 8807/NJ 8810</strain>
        <tissue evidence="1">Young leaf</tissue>
    </source>
</reference>
<sequence>MASSSSSSSLTIPANLSLLISNLSSLITIKLDSSNYNLWKSQFYNLLHATNLAEYVDETKLSPLEYILDKSNTEKIKNPEYAQWKLYDSHLLSCITATLSQSVHASVLHCTSSFEVWCILKKCFTTLSRSHLHHLKNKLSSVRKTSSIEEYLREIKNIADQLALASSTTDDEDLVLYTLNGLPE</sequence>
<dbReference type="EMBL" id="CM037152">
    <property type="protein sequence ID" value="KAH7832928.1"/>
    <property type="molecule type" value="Genomic_DNA"/>
</dbReference>
<gene>
    <name evidence="1" type="ORF">Vadar_001377</name>
</gene>
<dbReference type="Proteomes" id="UP000828048">
    <property type="component" value="Chromosome 2"/>
</dbReference>
<keyword evidence="2" id="KW-1185">Reference proteome</keyword>
<comment type="caution">
    <text evidence="1">The sequence shown here is derived from an EMBL/GenBank/DDBJ whole genome shotgun (WGS) entry which is preliminary data.</text>
</comment>